<evidence type="ECO:0000313" key="2">
    <source>
        <dbReference type="EMBL" id="WNF25746.1"/>
    </source>
</evidence>
<dbReference type="EMBL" id="CP134500">
    <property type="protein sequence ID" value="WNF25746.1"/>
    <property type="molecule type" value="Genomic_DNA"/>
</dbReference>
<evidence type="ECO:0000313" key="3">
    <source>
        <dbReference type="Proteomes" id="UP001303236"/>
    </source>
</evidence>
<proteinExistence type="predicted"/>
<name>A0ABY9VSM9_9ACTN</name>
<accession>A0ABY9VSM9</accession>
<feature type="region of interest" description="Disordered" evidence="1">
    <location>
        <begin position="27"/>
        <end position="47"/>
    </location>
</feature>
<reference evidence="2 3" key="1">
    <citation type="submission" date="2023-09" db="EMBL/GenBank/DDBJ databases">
        <title>Genome completion map analysis of the actinomycetes C11-1.</title>
        <authorList>
            <person name="Qin P."/>
            <person name="Guan P."/>
        </authorList>
    </citation>
    <scope>NUCLEOTIDE SEQUENCE [LARGE SCALE GENOMIC DNA]</scope>
    <source>
        <strain evidence="2 3">C11-1</strain>
    </source>
</reference>
<dbReference type="Proteomes" id="UP001303236">
    <property type="component" value="Chromosome"/>
</dbReference>
<organism evidence="2 3">
    <name type="scientific">Streptomyces durocortorensis</name>
    <dbReference type="NCBI Taxonomy" id="2811104"/>
    <lineage>
        <taxon>Bacteria</taxon>
        <taxon>Bacillati</taxon>
        <taxon>Actinomycetota</taxon>
        <taxon>Actinomycetes</taxon>
        <taxon>Kitasatosporales</taxon>
        <taxon>Streptomycetaceae</taxon>
        <taxon>Streptomyces</taxon>
    </lineage>
</organism>
<gene>
    <name evidence="2" type="ORF">RI138_02400</name>
</gene>
<keyword evidence="3" id="KW-1185">Reference proteome</keyword>
<protein>
    <submittedName>
        <fullName evidence="2">Uncharacterized protein</fullName>
    </submittedName>
</protein>
<sequence>MIRMVLEHGLRSVSGGIAVFRPAHRFDDRRFGNGTSVPRGAANDRPR</sequence>
<evidence type="ECO:0000256" key="1">
    <source>
        <dbReference type="SAM" id="MobiDB-lite"/>
    </source>
</evidence>